<dbReference type="InterPro" id="IPR010430">
    <property type="entry name" value="DUF1028"/>
</dbReference>
<sequence>MYLSTFSITARCAETGMLGVAMCTAIPAIGGLAIRAQAGVGAIATQAKLNPYLGIIGLEQLAKGGTADAVLQMLAAVDPLFNTRQIAIVDAKGNAIAHTGKACFAWCGQVCGAGFVIVANMMQDASTVAEMEQVFLAETSLSLPERLLRALMAGDATGGDYRGRQSACLYVVHQESYPYLDLRVDEHQTPVMELQRIFAVWQRQLLPLMAMLPTRENPAGKLPTGEHPYFIMMRKPVAER</sequence>
<proteinExistence type="predicted"/>
<dbReference type="Pfam" id="PF06267">
    <property type="entry name" value="DUF1028"/>
    <property type="match status" value="1"/>
</dbReference>
<dbReference type="Proteomes" id="UP000234271">
    <property type="component" value="Chromosome"/>
</dbReference>
<dbReference type="InterPro" id="IPR029055">
    <property type="entry name" value="Ntn_hydrolases_N"/>
</dbReference>
<reference evidence="2" key="1">
    <citation type="submission" date="2016-12" db="EMBL/GenBank/DDBJ databases">
        <title>Complete Genome Sequence of Beggiatoa leptomitiformis D-401.</title>
        <authorList>
            <person name="Fomenkov A."/>
            <person name="Vincze T."/>
            <person name="Grabovich M."/>
            <person name="Anton B.P."/>
            <person name="Dubinina G."/>
            <person name="Orlova M."/>
            <person name="Belousova E."/>
            <person name="Roberts R.J."/>
        </authorList>
    </citation>
    <scope>NUCLEOTIDE SEQUENCE [LARGE SCALE GENOMIC DNA]</scope>
    <source>
        <strain evidence="2">D-401</strain>
    </source>
</reference>
<dbReference type="KEGG" id="blep:AL038_17755"/>
<dbReference type="STRING" id="288004.AL038_17755"/>
<dbReference type="EMBL" id="CP018889">
    <property type="protein sequence ID" value="AUI68377.1"/>
    <property type="molecule type" value="Genomic_DNA"/>
</dbReference>
<dbReference type="SUPFAM" id="SSF56235">
    <property type="entry name" value="N-terminal nucleophile aminohydrolases (Ntn hydrolases)"/>
    <property type="match status" value="1"/>
</dbReference>
<gene>
    <name evidence="1" type="ORF">BLE401_06475</name>
</gene>
<keyword evidence="2" id="KW-1185">Reference proteome</keyword>
<dbReference type="AlphaFoldDB" id="A0A2N9YD42"/>
<protein>
    <submittedName>
        <fullName evidence="1">DUF1028 domain-containing protein</fullName>
    </submittedName>
</protein>
<dbReference type="PANTHER" id="PTHR39328">
    <property type="entry name" value="BLL2871 PROTEIN"/>
    <property type="match status" value="1"/>
</dbReference>
<accession>A0A2N9YD42</accession>
<dbReference type="OrthoDB" id="9790012at2"/>
<name>A0A2N9YD42_9GAMM</name>
<evidence type="ECO:0000313" key="2">
    <source>
        <dbReference type="Proteomes" id="UP000234271"/>
    </source>
</evidence>
<dbReference type="Gene3D" id="3.60.20.10">
    <property type="entry name" value="Glutamine Phosphoribosylpyrophosphate, subunit 1, domain 1"/>
    <property type="match status" value="1"/>
</dbReference>
<dbReference type="RefSeq" id="WP_062155133.1">
    <property type="nucleotide sequence ID" value="NZ_CP012373.2"/>
</dbReference>
<organism evidence="1 2">
    <name type="scientific">Beggiatoa leptomitoformis</name>
    <dbReference type="NCBI Taxonomy" id="288004"/>
    <lineage>
        <taxon>Bacteria</taxon>
        <taxon>Pseudomonadati</taxon>
        <taxon>Pseudomonadota</taxon>
        <taxon>Gammaproteobacteria</taxon>
        <taxon>Thiotrichales</taxon>
        <taxon>Thiotrichaceae</taxon>
        <taxon>Beggiatoa</taxon>
    </lineage>
</organism>
<evidence type="ECO:0000313" key="1">
    <source>
        <dbReference type="EMBL" id="AUI68377.1"/>
    </source>
</evidence>
<dbReference type="PANTHER" id="PTHR39328:SF1">
    <property type="entry name" value="BLL2871 PROTEIN"/>
    <property type="match status" value="1"/>
</dbReference>